<protein>
    <submittedName>
        <fullName evidence="1">Uncharacterized protein</fullName>
    </submittedName>
</protein>
<dbReference type="EMBL" id="CCEJ010000003">
    <property type="protein sequence ID" value="CDR33612.1"/>
    <property type="molecule type" value="Genomic_DNA"/>
</dbReference>
<dbReference type="AlphaFoldDB" id="A0A090CYH8"/>
<reference evidence="1" key="1">
    <citation type="submission" date="2013-12" db="EMBL/GenBank/DDBJ databases">
        <authorList>
            <person name="Linke B."/>
        </authorList>
    </citation>
    <scope>NUCLEOTIDE SEQUENCE [LARGE SCALE GENOMIC DNA]</scope>
    <source>
        <strain evidence="1">CRIB-18</strain>
    </source>
</reference>
<evidence type="ECO:0000313" key="2">
    <source>
        <dbReference type="Proteomes" id="UP000031552"/>
    </source>
</evidence>
<keyword evidence="2" id="KW-1185">Reference proteome</keyword>
<organism evidence="1 2">
    <name type="scientific">Candidatus Criblamydia sequanensis CRIB-18</name>
    <dbReference type="NCBI Taxonomy" id="1437425"/>
    <lineage>
        <taxon>Bacteria</taxon>
        <taxon>Pseudomonadati</taxon>
        <taxon>Chlamydiota</taxon>
        <taxon>Chlamydiia</taxon>
        <taxon>Parachlamydiales</taxon>
        <taxon>Candidatus Criblamydiaceae</taxon>
        <taxon>Candidatus Criblamydia</taxon>
    </lineage>
</organism>
<evidence type="ECO:0000313" key="1">
    <source>
        <dbReference type="EMBL" id="CDR33612.1"/>
    </source>
</evidence>
<name>A0A090CYH8_9BACT</name>
<sequence length="137" mass="15327">MINTNFSSIGTSAPAQSPIEAKLQKKLNQTCQLFKNGESPGKIGFQSIYENFFRKQPADALDIALRSLKENYSKDGSYTAQGFITNDILIRIAIITYRWSTPGNYNYNAKFIGLADKIIAISTDKATKAEFSKWKES</sequence>
<comment type="caution">
    <text evidence="1">The sequence shown here is derived from an EMBL/GenBank/DDBJ whole genome shotgun (WGS) entry which is preliminary data.</text>
</comment>
<dbReference type="RefSeq" id="WP_041017069.1">
    <property type="nucleotide sequence ID" value="NZ_CCEJ010000003.1"/>
</dbReference>
<dbReference type="Proteomes" id="UP000031552">
    <property type="component" value="Unassembled WGS sequence"/>
</dbReference>
<reference evidence="1" key="2">
    <citation type="submission" date="2014-09" db="EMBL/GenBank/DDBJ databases">
        <title>Criblamydia sequanensis harbors a mega-plasmid encoding arsenite resistance.</title>
        <authorList>
            <person name="Bertelli C."/>
            <person name="Goesmann A."/>
            <person name="Greub G."/>
        </authorList>
    </citation>
    <scope>NUCLEOTIDE SEQUENCE [LARGE SCALE GENOMIC DNA]</scope>
    <source>
        <strain evidence="1">CRIB-18</strain>
    </source>
</reference>
<accession>A0A090CYH8</accession>
<gene>
    <name evidence="1" type="ORF">CSEC_0783</name>
</gene>
<proteinExistence type="predicted"/>